<dbReference type="PANTHER" id="PTHR24185:SF1">
    <property type="entry name" value="CALCIUM-INDEPENDENT PHOSPHOLIPASE A2-GAMMA"/>
    <property type="match status" value="1"/>
</dbReference>
<feature type="domain" description="PNPLA" evidence="6">
    <location>
        <begin position="373"/>
        <end position="553"/>
    </location>
</feature>
<evidence type="ECO:0000256" key="4">
    <source>
        <dbReference type="PROSITE-ProRule" id="PRU01161"/>
    </source>
</evidence>
<feature type="short sequence motif" description="GXSXG" evidence="4">
    <location>
        <begin position="410"/>
        <end position="414"/>
    </location>
</feature>
<dbReference type="GO" id="GO:0019369">
    <property type="term" value="P:arachidonate metabolic process"/>
    <property type="evidence" value="ECO:0007669"/>
    <property type="project" value="TreeGrafter"/>
</dbReference>
<dbReference type="STRING" id="544712.C6HDV5"/>
<keyword evidence="1 4" id="KW-0378">Hydrolase</keyword>
<dbReference type="Proteomes" id="UP000002624">
    <property type="component" value="Unassembled WGS sequence"/>
</dbReference>
<dbReference type="GO" id="GO:0047499">
    <property type="term" value="F:calcium-independent phospholipase A2 activity"/>
    <property type="evidence" value="ECO:0007669"/>
    <property type="project" value="TreeGrafter"/>
</dbReference>
<organism evidence="7 8">
    <name type="scientific">Ajellomyces capsulatus (strain H143)</name>
    <name type="common">Darling's disease fungus</name>
    <name type="synonym">Histoplasma capsulatum</name>
    <dbReference type="NCBI Taxonomy" id="544712"/>
    <lineage>
        <taxon>Eukaryota</taxon>
        <taxon>Fungi</taxon>
        <taxon>Dikarya</taxon>
        <taxon>Ascomycota</taxon>
        <taxon>Pezizomycotina</taxon>
        <taxon>Eurotiomycetes</taxon>
        <taxon>Eurotiomycetidae</taxon>
        <taxon>Onygenales</taxon>
        <taxon>Ajellomycetaceae</taxon>
        <taxon>Histoplasma</taxon>
    </lineage>
</organism>
<reference evidence="8" key="1">
    <citation type="submission" date="2009-05" db="EMBL/GenBank/DDBJ databases">
        <title>The genome sequence of Ajellomyces capsulatus strain H143.</title>
        <authorList>
            <person name="Champion M."/>
            <person name="Cuomo C.A."/>
            <person name="Ma L.-J."/>
            <person name="Henn M.R."/>
            <person name="Sil A."/>
            <person name="Goldman B."/>
            <person name="Young S.K."/>
            <person name="Kodira C.D."/>
            <person name="Zeng Q."/>
            <person name="Koehrsen M."/>
            <person name="Alvarado L."/>
            <person name="Berlin A.M."/>
            <person name="Borenstein D."/>
            <person name="Chen Z."/>
            <person name="Engels R."/>
            <person name="Freedman E."/>
            <person name="Gellesch M."/>
            <person name="Goldberg J."/>
            <person name="Griggs A."/>
            <person name="Gujja S."/>
            <person name="Heiman D.I."/>
            <person name="Hepburn T.A."/>
            <person name="Howarth C."/>
            <person name="Jen D."/>
            <person name="Larson L."/>
            <person name="Lewis B."/>
            <person name="Mehta T."/>
            <person name="Park D."/>
            <person name="Pearson M."/>
            <person name="Roberts A."/>
            <person name="Saif S."/>
            <person name="Shea T.D."/>
            <person name="Shenoy N."/>
            <person name="Sisk P."/>
            <person name="Stolte C."/>
            <person name="Sykes S."/>
            <person name="Walk T."/>
            <person name="White J."/>
            <person name="Yandava C."/>
            <person name="Klein B."/>
            <person name="McEwen J.G."/>
            <person name="Puccia R."/>
            <person name="Goldman G.H."/>
            <person name="Felipe M.S."/>
            <person name="Nino-Vega G."/>
            <person name="San-Blas G."/>
            <person name="Taylor J.W."/>
            <person name="Mendoza L."/>
            <person name="Galagan J.E."/>
            <person name="Nusbaum C."/>
            <person name="Birren B.W."/>
        </authorList>
    </citation>
    <scope>NUCLEOTIDE SEQUENCE [LARGE SCALE GENOMIC DNA]</scope>
    <source>
        <strain evidence="8">H143</strain>
    </source>
</reference>
<protein>
    <submittedName>
        <fullName evidence="7">Phospholipase</fullName>
    </submittedName>
</protein>
<dbReference type="Gene3D" id="3.40.1090.10">
    <property type="entry name" value="Cytosolic phospholipase A2 catalytic domain"/>
    <property type="match status" value="1"/>
</dbReference>
<dbReference type="PANTHER" id="PTHR24185">
    <property type="entry name" value="CALCIUM-INDEPENDENT PHOSPHOLIPASE A2-GAMMA"/>
    <property type="match status" value="1"/>
</dbReference>
<evidence type="ECO:0000256" key="2">
    <source>
        <dbReference type="ARBA" id="ARBA00022963"/>
    </source>
</evidence>
<feature type="active site" description="Proton acceptor" evidence="4">
    <location>
        <position position="540"/>
    </location>
</feature>
<keyword evidence="2 4" id="KW-0442">Lipid degradation</keyword>
<keyword evidence="3 4" id="KW-0443">Lipid metabolism</keyword>
<dbReference type="OMA" id="NYPPRAH"/>
<evidence type="ECO:0000259" key="6">
    <source>
        <dbReference type="PROSITE" id="PS51635"/>
    </source>
</evidence>
<feature type="short sequence motif" description="GXGXXG" evidence="4">
    <location>
        <begin position="377"/>
        <end position="382"/>
    </location>
</feature>
<accession>C6HDV5</accession>
<gene>
    <name evidence="7" type="ORF">HCDG_04386</name>
</gene>
<dbReference type="GO" id="GO:0016042">
    <property type="term" value="P:lipid catabolic process"/>
    <property type="evidence" value="ECO:0007669"/>
    <property type="project" value="UniProtKB-UniRule"/>
</dbReference>
<dbReference type="HOGENOM" id="CLU_003059_1_1_1"/>
<name>C6HDV5_AJECH</name>
<evidence type="ECO:0000313" key="8">
    <source>
        <dbReference type="Proteomes" id="UP000002624"/>
    </source>
</evidence>
<dbReference type="CDD" id="cd07199">
    <property type="entry name" value="Pat17_PNPLA8_PNPLA9_like"/>
    <property type="match status" value="1"/>
</dbReference>
<feature type="active site" description="Nucleophile" evidence="4">
    <location>
        <position position="412"/>
    </location>
</feature>
<sequence length="834" mass="93459">MRRREDAGWLDIIVDDHGEFSIRDRGRLSRLVRELNDPEKQRPMLYFFIGQNIKDEALNALFINNIKRTRSNATVNLRSDIGKETSEVPIFLADSNLTTDIKPQLISPGNQGQIYPILRSTFTDDRILPLVYARLLFLFGDIVCIFADDFPGLNYIADFLIFAAKVGSASILPVQIRPVVLVIIQFSTPEVNDFNRNISANCSRMSGAFSDIRVLVLDKVCETDHASTTARYCRLKSILQHQADHIMNMRSAHRASFNAFHLNTLFQAAIKHTAATVTDPFDHVRAMRTGNDLSPGLSSHLATYLELGSQAGIRIEDLTPSMASAMIIDNYPPRAHCGIRCGISFHSTTVYFLPVTSPACCRSCAAHQTREHLAIDGGGVRGVIPLEILLLLQEKLGACPVTDLFDLIMGTSSGRLIEWLLCHSLLGGLLKWLTWWICDGIYDAAMLESVLRENLSEYRRIFDAAGPDSTGALISRTKVGVVATNISQETSTFVFGNFNGAEVYDEQCGYELVRPEHENDPFLWQAVFPPYTDLIGTFQDGGLKENNPAWIARQVSRHIWPAKKALALLVSIGTGAQENCAQGQVAPYFRNIFKDGFPRRALNAWLSSLDGERKWKDLVNQLDDDAKRDYIRLNVPLKGMAAAIDNVNDIDMYRDLVILQPAAARMAAEAASALLISTFYLELDAVPEHNNGPLHCRGTIRCRPPVRSVLPPLTLLHGSQQMCFVTGTKFLGHFLGEKDICSCCERYAKKISFEVRHLDEEIMIFMELDRRRRRKISGFPNTVNAFMKAQGFLSPFGNSHHDSPGTQRCTACDNHKRKTRLPEGSRPRKMRRLD</sequence>
<feature type="region of interest" description="Disordered" evidence="5">
    <location>
        <begin position="797"/>
        <end position="834"/>
    </location>
</feature>
<evidence type="ECO:0000256" key="5">
    <source>
        <dbReference type="SAM" id="MobiDB-lite"/>
    </source>
</evidence>
<dbReference type="AlphaFoldDB" id="C6HDV5"/>
<feature type="compositionally biased region" description="Basic and acidic residues" evidence="5">
    <location>
        <begin position="820"/>
        <end position="834"/>
    </location>
</feature>
<dbReference type="InterPro" id="IPR016035">
    <property type="entry name" value="Acyl_Trfase/lysoPLipase"/>
</dbReference>
<evidence type="ECO:0000313" key="7">
    <source>
        <dbReference type="EMBL" id="EER41739.1"/>
    </source>
</evidence>
<evidence type="ECO:0000256" key="3">
    <source>
        <dbReference type="ARBA" id="ARBA00023098"/>
    </source>
</evidence>
<dbReference type="VEuPathDB" id="FungiDB:HCDG_04386"/>
<dbReference type="GO" id="GO:0016020">
    <property type="term" value="C:membrane"/>
    <property type="evidence" value="ECO:0007669"/>
    <property type="project" value="TreeGrafter"/>
</dbReference>
<feature type="short sequence motif" description="DGA/G" evidence="4">
    <location>
        <begin position="540"/>
        <end position="542"/>
    </location>
</feature>
<proteinExistence type="predicted"/>
<dbReference type="GO" id="GO:0046486">
    <property type="term" value="P:glycerolipid metabolic process"/>
    <property type="evidence" value="ECO:0007669"/>
    <property type="project" value="UniProtKB-ARBA"/>
</dbReference>
<dbReference type="SUPFAM" id="SSF52151">
    <property type="entry name" value="FabD/lysophospholipase-like"/>
    <property type="match status" value="1"/>
</dbReference>
<dbReference type="InterPro" id="IPR002641">
    <property type="entry name" value="PNPLA_dom"/>
</dbReference>
<dbReference type="PROSITE" id="PS51635">
    <property type="entry name" value="PNPLA"/>
    <property type="match status" value="1"/>
</dbReference>
<evidence type="ECO:0000256" key="1">
    <source>
        <dbReference type="ARBA" id="ARBA00022801"/>
    </source>
</evidence>
<dbReference type="EMBL" id="GG692423">
    <property type="protein sequence ID" value="EER41739.1"/>
    <property type="molecule type" value="Genomic_DNA"/>
</dbReference>
<dbReference type="OrthoDB" id="4188621at2759"/>